<comment type="caution">
    <text evidence="4">The sequence shown here is derived from an EMBL/GenBank/DDBJ whole genome shotgun (WGS) entry which is preliminary data.</text>
</comment>
<sequence>MPFRKRHGSQREEQKAAYTTAKRVCVSDPSALRRQAEREIARAACQQERPSYSHNYHPVVRAHVNGHHSHVQGSQPLVLEPSSSRVEPTVLCWSAQYNHTPLLSKSHQFQPASQPAIASAAVTEAVPGKTCTKASQRLGQTWQSRQILPGDCPQPLESMCLCACMCAHECMHACVKRFGWLLTARSSELTRMIEGSLEQCQNERVGETGDPRENLPTSEQHKKRPACRCLKEAKKESKPPPTAVEPTAVDCRFSFSDGHCIKEAKKRKPAPTSVAEIFLFNDHKSSQCDLHLCQSLPLGVSQVHSHFHHPLSQAHQILPLLHSNYSPSTRTTAPPPPPNTAPPPFTKPPPIPYLNHQNHHPLPSSAFKPPPITLLNLQTTIHYPPQPSKPPPITLLNHQNHHSSTTKTTTPQPPKLPLLPLHHHHSSPSIATPPPPPIWFLHTHIRPIFYWFHINQHTGARPYQCPYCPKAFASSGNCFSHRKRMHPLEVERDHWHSTHIERSRELRPCVHPVVHGMYYIAKRSTFMPGSRPFFSVMLYMRIS</sequence>
<keyword evidence="1" id="KW-0862">Zinc</keyword>
<dbReference type="InterPro" id="IPR013087">
    <property type="entry name" value="Znf_C2H2_type"/>
</dbReference>
<evidence type="ECO:0000259" key="3">
    <source>
        <dbReference type="PROSITE" id="PS50157"/>
    </source>
</evidence>
<gene>
    <name evidence="4" type="ORF">PR048_012410</name>
</gene>
<dbReference type="SMART" id="SM00355">
    <property type="entry name" value="ZnF_C2H2"/>
    <property type="match status" value="1"/>
</dbReference>
<dbReference type="PROSITE" id="PS00028">
    <property type="entry name" value="ZINC_FINGER_C2H2_1"/>
    <property type="match status" value="1"/>
</dbReference>
<keyword evidence="5" id="KW-1185">Reference proteome</keyword>
<keyword evidence="1" id="KW-0863">Zinc-finger</keyword>
<evidence type="ECO:0000256" key="2">
    <source>
        <dbReference type="SAM" id="MobiDB-lite"/>
    </source>
</evidence>
<feature type="region of interest" description="Disordered" evidence="2">
    <location>
        <begin position="381"/>
        <end position="430"/>
    </location>
</feature>
<evidence type="ECO:0000313" key="5">
    <source>
        <dbReference type="Proteomes" id="UP001159363"/>
    </source>
</evidence>
<dbReference type="SUPFAM" id="SSF57667">
    <property type="entry name" value="beta-beta-alpha zinc fingers"/>
    <property type="match status" value="1"/>
</dbReference>
<keyword evidence="1" id="KW-0479">Metal-binding</keyword>
<feature type="compositionally biased region" description="Pro residues" evidence="2">
    <location>
        <begin position="384"/>
        <end position="393"/>
    </location>
</feature>
<proteinExistence type="predicted"/>
<dbReference type="EMBL" id="JARBHB010000004">
    <property type="protein sequence ID" value="KAJ8886201.1"/>
    <property type="molecule type" value="Genomic_DNA"/>
</dbReference>
<feature type="region of interest" description="Disordered" evidence="2">
    <location>
        <begin position="324"/>
        <end position="369"/>
    </location>
</feature>
<dbReference type="Gene3D" id="3.30.160.60">
    <property type="entry name" value="Classic Zinc Finger"/>
    <property type="match status" value="1"/>
</dbReference>
<accession>A0ABQ9HPC0</accession>
<feature type="non-terminal residue" evidence="4">
    <location>
        <position position="543"/>
    </location>
</feature>
<feature type="region of interest" description="Disordered" evidence="2">
    <location>
        <begin position="200"/>
        <end position="219"/>
    </location>
</feature>
<dbReference type="Proteomes" id="UP001159363">
    <property type="component" value="Chromosome X"/>
</dbReference>
<feature type="compositionally biased region" description="Basic and acidic residues" evidence="2">
    <location>
        <begin position="204"/>
        <end position="213"/>
    </location>
</feature>
<protein>
    <recommendedName>
        <fullName evidence="3">C2H2-type domain-containing protein</fullName>
    </recommendedName>
</protein>
<name>A0ABQ9HPC0_9NEOP</name>
<evidence type="ECO:0000256" key="1">
    <source>
        <dbReference type="PROSITE-ProRule" id="PRU00042"/>
    </source>
</evidence>
<evidence type="ECO:0000313" key="4">
    <source>
        <dbReference type="EMBL" id="KAJ8886201.1"/>
    </source>
</evidence>
<dbReference type="PROSITE" id="PS50157">
    <property type="entry name" value="ZINC_FINGER_C2H2_2"/>
    <property type="match status" value="1"/>
</dbReference>
<reference evidence="4 5" key="1">
    <citation type="submission" date="2023-02" db="EMBL/GenBank/DDBJ databases">
        <title>LHISI_Scaffold_Assembly.</title>
        <authorList>
            <person name="Stuart O.P."/>
            <person name="Cleave R."/>
            <person name="Magrath M.J.L."/>
            <person name="Mikheyev A.S."/>
        </authorList>
    </citation>
    <scope>NUCLEOTIDE SEQUENCE [LARGE SCALE GENOMIC DNA]</scope>
    <source>
        <strain evidence="4">Daus_M_001</strain>
        <tissue evidence="4">Leg muscle</tissue>
    </source>
</reference>
<feature type="domain" description="C2H2-type" evidence="3">
    <location>
        <begin position="463"/>
        <end position="491"/>
    </location>
</feature>
<organism evidence="4 5">
    <name type="scientific">Dryococelus australis</name>
    <dbReference type="NCBI Taxonomy" id="614101"/>
    <lineage>
        <taxon>Eukaryota</taxon>
        <taxon>Metazoa</taxon>
        <taxon>Ecdysozoa</taxon>
        <taxon>Arthropoda</taxon>
        <taxon>Hexapoda</taxon>
        <taxon>Insecta</taxon>
        <taxon>Pterygota</taxon>
        <taxon>Neoptera</taxon>
        <taxon>Polyneoptera</taxon>
        <taxon>Phasmatodea</taxon>
        <taxon>Verophasmatodea</taxon>
        <taxon>Anareolatae</taxon>
        <taxon>Phasmatidae</taxon>
        <taxon>Eurycanthinae</taxon>
        <taxon>Dryococelus</taxon>
    </lineage>
</organism>
<feature type="compositionally biased region" description="Pro residues" evidence="2">
    <location>
        <begin position="333"/>
        <end position="352"/>
    </location>
</feature>
<dbReference type="InterPro" id="IPR036236">
    <property type="entry name" value="Znf_C2H2_sf"/>
</dbReference>